<organism evidence="1 2">
    <name type="scientific">Acaulospora morrowiae</name>
    <dbReference type="NCBI Taxonomy" id="94023"/>
    <lineage>
        <taxon>Eukaryota</taxon>
        <taxon>Fungi</taxon>
        <taxon>Fungi incertae sedis</taxon>
        <taxon>Mucoromycota</taxon>
        <taxon>Glomeromycotina</taxon>
        <taxon>Glomeromycetes</taxon>
        <taxon>Diversisporales</taxon>
        <taxon>Acaulosporaceae</taxon>
        <taxon>Acaulospora</taxon>
    </lineage>
</organism>
<gene>
    <name evidence="1" type="ORF">AMORRO_LOCUS13960</name>
</gene>
<dbReference type="Proteomes" id="UP000789342">
    <property type="component" value="Unassembled WGS sequence"/>
</dbReference>
<evidence type="ECO:0000313" key="1">
    <source>
        <dbReference type="EMBL" id="CAG8730195.1"/>
    </source>
</evidence>
<name>A0A9N9NGE7_9GLOM</name>
<feature type="non-terminal residue" evidence="1">
    <location>
        <position position="46"/>
    </location>
</feature>
<sequence>MVPSLRYPLPFLVKGVIAQALCSPWELWINFGIKGAEARLLRQAFV</sequence>
<proteinExistence type="predicted"/>
<comment type="caution">
    <text evidence="1">The sequence shown here is derived from an EMBL/GenBank/DDBJ whole genome shotgun (WGS) entry which is preliminary data.</text>
</comment>
<dbReference type="EMBL" id="CAJVPV010025912">
    <property type="protein sequence ID" value="CAG8730195.1"/>
    <property type="molecule type" value="Genomic_DNA"/>
</dbReference>
<protein>
    <submittedName>
        <fullName evidence="1">14551_t:CDS:1</fullName>
    </submittedName>
</protein>
<dbReference type="AlphaFoldDB" id="A0A9N9NGE7"/>
<evidence type="ECO:0000313" key="2">
    <source>
        <dbReference type="Proteomes" id="UP000789342"/>
    </source>
</evidence>
<reference evidence="1" key="1">
    <citation type="submission" date="2021-06" db="EMBL/GenBank/DDBJ databases">
        <authorList>
            <person name="Kallberg Y."/>
            <person name="Tangrot J."/>
            <person name="Rosling A."/>
        </authorList>
    </citation>
    <scope>NUCLEOTIDE SEQUENCE</scope>
    <source>
        <strain evidence="1">CL551</strain>
    </source>
</reference>
<keyword evidence="2" id="KW-1185">Reference proteome</keyword>
<accession>A0A9N9NGE7</accession>